<dbReference type="PANTHER" id="PTHR24223:SF443">
    <property type="entry name" value="MULTIDRUG-RESISTANCE LIKE PROTEIN 1, ISOFORM I"/>
    <property type="match status" value="1"/>
</dbReference>
<feature type="domain" description="ABC transporter" evidence="5">
    <location>
        <begin position="13"/>
        <end position="100"/>
    </location>
</feature>
<sequence length="104" mass="11117">PSAFNQLTIAGSLALCEQQPWVLTDTVQANILFGRPLDERRLYSTVKSCCLAEDLKGFPGGLSTEIGENGINISGGQRARIAIARAAYDDADIVLLDDPLPALD</sequence>
<keyword evidence="3" id="KW-0547">Nucleotide-binding</keyword>
<dbReference type="GO" id="GO:0016887">
    <property type="term" value="F:ATP hydrolysis activity"/>
    <property type="evidence" value="ECO:0007669"/>
    <property type="project" value="InterPro"/>
</dbReference>
<evidence type="ECO:0000256" key="3">
    <source>
        <dbReference type="ARBA" id="ARBA00022741"/>
    </source>
</evidence>
<dbReference type="EMBL" id="ML001249">
    <property type="protein sequence ID" value="RKO83428.1"/>
    <property type="molecule type" value="Genomic_DNA"/>
</dbReference>
<dbReference type="InterPro" id="IPR050173">
    <property type="entry name" value="ABC_transporter_C-like"/>
</dbReference>
<organism evidence="6 7">
    <name type="scientific">Blyttiomyces helicus</name>
    <dbReference type="NCBI Taxonomy" id="388810"/>
    <lineage>
        <taxon>Eukaryota</taxon>
        <taxon>Fungi</taxon>
        <taxon>Fungi incertae sedis</taxon>
        <taxon>Chytridiomycota</taxon>
        <taxon>Chytridiomycota incertae sedis</taxon>
        <taxon>Chytridiomycetes</taxon>
        <taxon>Chytridiomycetes incertae sedis</taxon>
        <taxon>Blyttiomyces</taxon>
    </lineage>
</organism>
<dbReference type="Proteomes" id="UP000269721">
    <property type="component" value="Unassembled WGS sequence"/>
</dbReference>
<proteinExistence type="predicted"/>
<dbReference type="GO" id="GO:0042626">
    <property type="term" value="F:ATPase-coupled transmembrane transporter activity"/>
    <property type="evidence" value="ECO:0007669"/>
    <property type="project" value="TreeGrafter"/>
</dbReference>
<reference evidence="7" key="1">
    <citation type="journal article" date="2018" name="Nat. Microbiol.">
        <title>Leveraging single-cell genomics to expand the fungal tree of life.</title>
        <authorList>
            <person name="Ahrendt S.R."/>
            <person name="Quandt C.A."/>
            <person name="Ciobanu D."/>
            <person name="Clum A."/>
            <person name="Salamov A."/>
            <person name="Andreopoulos B."/>
            <person name="Cheng J.F."/>
            <person name="Woyke T."/>
            <person name="Pelin A."/>
            <person name="Henrissat B."/>
            <person name="Reynolds N.K."/>
            <person name="Benny G.L."/>
            <person name="Smith M.E."/>
            <person name="James T.Y."/>
            <person name="Grigoriev I.V."/>
        </authorList>
    </citation>
    <scope>NUCLEOTIDE SEQUENCE [LARGE SCALE GENOMIC DNA]</scope>
</reference>
<comment type="subcellular location">
    <subcellularLocation>
        <location evidence="1">Endomembrane system</location>
        <topology evidence="1">Multi-pass membrane protein</topology>
    </subcellularLocation>
</comment>
<keyword evidence="7" id="KW-1185">Reference proteome</keyword>
<dbReference type="Pfam" id="PF00005">
    <property type="entry name" value="ABC_tran"/>
    <property type="match status" value="1"/>
</dbReference>
<accession>A0A4P9VYP1</accession>
<evidence type="ECO:0000256" key="2">
    <source>
        <dbReference type="ARBA" id="ARBA00022737"/>
    </source>
</evidence>
<dbReference type="PANTHER" id="PTHR24223">
    <property type="entry name" value="ATP-BINDING CASSETTE SUB-FAMILY C"/>
    <property type="match status" value="1"/>
</dbReference>
<keyword evidence="6" id="KW-0378">Hydrolase</keyword>
<gene>
    <name evidence="6" type="ORF">BDK51DRAFT_2358</name>
</gene>
<dbReference type="GO" id="GO:0012505">
    <property type="term" value="C:endomembrane system"/>
    <property type="evidence" value="ECO:0007669"/>
    <property type="project" value="UniProtKB-SubCell"/>
</dbReference>
<evidence type="ECO:0000259" key="5">
    <source>
        <dbReference type="Pfam" id="PF00005"/>
    </source>
</evidence>
<evidence type="ECO:0000256" key="4">
    <source>
        <dbReference type="ARBA" id="ARBA00022840"/>
    </source>
</evidence>
<keyword evidence="4" id="KW-0067">ATP-binding</keyword>
<evidence type="ECO:0000313" key="6">
    <source>
        <dbReference type="EMBL" id="RKO83428.1"/>
    </source>
</evidence>
<feature type="non-terminal residue" evidence="6">
    <location>
        <position position="104"/>
    </location>
</feature>
<dbReference type="OrthoDB" id="6500128at2759"/>
<keyword evidence="2" id="KW-0677">Repeat</keyword>
<evidence type="ECO:0000256" key="1">
    <source>
        <dbReference type="ARBA" id="ARBA00004127"/>
    </source>
</evidence>
<evidence type="ECO:0000313" key="7">
    <source>
        <dbReference type="Proteomes" id="UP000269721"/>
    </source>
</evidence>
<name>A0A4P9VYP1_9FUNG</name>
<dbReference type="InterPro" id="IPR027417">
    <property type="entry name" value="P-loop_NTPase"/>
</dbReference>
<dbReference type="SUPFAM" id="SSF52540">
    <property type="entry name" value="P-loop containing nucleoside triphosphate hydrolases"/>
    <property type="match status" value="1"/>
</dbReference>
<protein>
    <submittedName>
        <fullName evidence="6">P-loop containing nucleoside triphosphate hydrolase protein</fullName>
    </submittedName>
</protein>
<feature type="non-terminal residue" evidence="6">
    <location>
        <position position="1"/>
    </location>
</feature>
<dbReference type="AlphaFoldDB" id="A0A4P9VYP1"/>
<dbReference type="GO" id="GO:0000329">
    <property type="term" value="C:fungal-type vacuole membrane"/>
    <property type="evidence" value="ECO:0007669"/>
    <property type="project" value="UniProtKB-ARBA"/>
</dbReference>
<dbReference type="Gene3D" id="3.40.50.300">
    <property type="entry name" value="P-loop containing nucleotide triphosphate hydrolases"/>
    <property type="match status" value="1"/>
</dbReference>
<dbReference type="InterPro" id="IPR003439">
    <property type="entry name" value="ABC_transporter-like_ATP-bd"/>
</dbReference>
<dbReference type="GO" id="GO:0005524">
    <property type="term" value="F:ATP binding"/>
    <property type="evidence" value="ECO:0007669"/>
    <property type="project" value="UniProtKB-KW"/>
</dbReference>